<evidence type="ECO:0000313" key="1">
    <source>
        <dbReference type="EMBL" id="AXF85009.1"/>
    </source>
</evidence>
<dbReference type="EMBL" id="CP031124">
    <property type="protein sequence ID" value="AXF85009.1"/>
    <property type="molecule type" value="Genomic_DNA"/>
</dbReference>
<proteinExistence type="predicted"/>
<dbReference type="Proteomes" id="UP000252182">
    <property type="component" value="Chromosome"/>
</dbReference>
<evidence type="ECO:0000313" key="2">
    <source>
        <dbReference type="Proteomes" id="UP000252182"/>
    </source>
</evidence>
<name>A0A345D9H1_9BURK</name>
<organism evidence="1 2">
    <name type="scientific">Ephemeroptericola cinctiostellae</name>
    <dbReference type="NCBI Taxonomy" id="2268024"/>
    <lineage>
        <taxon>Bacteria</taxon>
        <taxon>Pseudomonadati</taxon>
        <taxon>Pseudomonadota</taxon>
        <taxon>Betaproteobacteria</taxon>
        <taxon>Burkholderiales</taxon>
        <taxon>Burkholderiaceae</taxon>
        <taxon>Ephemeroptericola</taxon>
    </lineage>
</organism>
<dbReference type="KEGG" id="hyf:DTO96_100726"/>
<dbReference type="AlphaFoldDB" id="A0A345D9H1"/>
<keyword evidence="2" id="KW-1185">Reference proteome</keyword>
<accession>A0A345D9H1</accession>
<gene>
    <name evidence="1" type="ORF">DTO96_100726</name>
</gene>
<sequence length="161" mass="18460">MFRFAFFGDSSILRKPSSCAFNGSRFNCCKTRFYFVMTTEEAMSRTFTPHNKNNQDAKGRTTTCPPLLTYAHRLKHLFFLNTSRFLRQLTKKTNCTKKLQNHACPAARPHIKHNFGATCVQPTLDCTNTKQLLFFINGLCIKIPHRNTLQTAPFSAHSRHG</sequence>
<protein>
    <submittedName>
        <fullName evidence="1">Uncharacterized protein</fullName>
    </submittedName>
</protein>
<reference evidence="2" key="1">
    <citation type="submission" date="2018-07" db="EMBL/GenBank/DDBJ databases">
        <authorList>
            <person name="Kim H."/>
        </authorList>
    </citation>
    <scope>NUCLEOTIDE SEQUENCE [LARGE SCALE GENOMIC DNA]</scope>
    <source>
        <strain evidence="2">F02</strain>
    </source>
</reference>